<dbReference type="Pfam" id="PF02838">
    <property type="entry name" value="Glyco_hydro_20b"/>
    <property type="match status" value="1"/>
</dbReference>
<dbReference type="RefSeq" id="WP_254086787.1">
    <property type="nucleotide sequence ID" value="NZ_JAHESE010000030.1"/>
</dbReference>
<comment type="similarity">
    <text evidence="2">Belongs to the glycosyl hydrolase 20 family.</text>
</comment>
<sequence>MSLFQTIRFTFLLGVLVASLPSCTKAPKEASPEALSRFQNIIPRPSVEAKSDGLAFLITSATTITIVNDSLQPVAQYLAGVLNKGTGYTIAVRTSNEVPASGIFITTKLSDHNQGREGYSISTAGDLLTITGKPAGVFYATQTLRQLLPPAIEKAAAPGIDTTSWEIASGQIVDRPQFSWRGSMLDVARHFFGMDDVKRYIDLMSLYKMNILHLHLSDDQGWRIEIKSWPKLTEHGGSTEVGGGKGGFFTQEQYKELVAYAAERFITVVPEIDMPGHINSALASYGELNGGIQVPKEGRIELDLSTPSVLNGKSQPTQLYTGVKVGFSTLRYEKAETFKFINDVVRELSAITPGPYFHVGGDEAHVTKKEEYIKFVNRFTEIVKANGKKMIGWEEIAQGDIDSNVVVQYWNKEQYALDALEKNAQIIMSPAKKAYLDMQYDSTSRIGLHWAAYIEVDSAYIWDPAAYAESGQVLGVEAPLWTETVTNMDDIEYLVFPRLPGYAELGWTSGAKTWDEYKVRLGKHAPRFDALEIDYYKSPKVPWMKKGL</sequence>
<evidence type="ECO:0000256" key="2">
    <source>
        <dbReference type="ARBA" id="ARBA00006285"/>
    </source>
</evidence>
<gene>
    <name evidence="9" type="ORF">KK062_23410</name>
</gene>
<evidence type="ECO:0000256" key="6">
    <source>
        <dbReference type="PIRSR" id="PIRSR625705-1"/>
    </source>
</evidence>
<dbReference type="Gene3D" id="3.30.379.10">
    <property type="entry name" value="Chitobiase/beta-hexosaminidase domain 2-like"/>
    <property type="match status" value="1"/>
</dbReference>
<dbReference type="SUPFAM" id="SSF55545">
    <property type="entry name" value="beta-N-acetylhexosaminidase-like domain"/>
    <property type="match status" value="1"/>
</dbReference>
<dbReference type="PRINTS" id="PR00738">
    <property type="entry name" value="GLHYDRLASE20"/>
</dbReference>
<dbReference type="CDD" id="cd06568">
    <property type="entry name" value="GH20_SpHex_like"/>
    <property type="match status" value="1"/>
</dbReference>
<feature type="domain" description="Beta-hexosaminidase bacterial type N-terminal" evidence="8">
    <location>
        <begin position="40"/>
        <end position="174"/>
    </location>
</feature>
<keyword evidence="4" id="KW-0378">Hydrolase</keyword>
<dbReference type="GO" id="GO:0030203">
    <property type="term" value="P:glycosaminoglycan metabolic process"/>
    <property type="evidence" value="ECO:0007669"/>
    <property type="project" value="TreeGrafter"/>
</dbReference>
<proteinExistence type="inferred from homology"/>
<dbReference type="Pfam" id="PF00728">
    <property type="entry name" value="Glyco_hydro_20"/>
    <property type="match status" value="1"/>
</dbReference>
<evidence type="ECO:0000256" key="1">
    <source>
        <dbReference type="ARBA" id="ARBA00001231"/>
    </source>
</evidence>
<organism evidence="9 10">
    <name type="scientific">Dawidia cretensis</name>
    <dbReference type="NCBI Taxonomy" id="2782350"/>
    <lineage>
        <taxon>Bacteria</taxon>
        <taxon>Pseudomonadati</taxon>
        <taxon>Bacteroidota</taxon>
        <taxon>Cytophagia</taxon>
        <taxon>Cytophagales</taxon>
        <taxon>Chryseotaleaceae</taxon>
        <taxon>Dawidia</taxon>
    </lineage>
</organism>
<dbReference type="GO" id="GO:0016020">
    <property type="term" value="C:membrane"/>
    <property type="evidence" value="ECO:0007669"/>
    <property type="project" value="TreeGrafter"/>
</dbReference>
<evidence type="ECO:0000259" key="7">
    <source>
        <dbReference type="Pfam" id="PF00728"/>
    </source>
</evidence>
<name>A0AAP2E3Y8_9BACT</name>
<keyword evidence="10" id="KW-1185">Reference proteome</keyword>
<dbReference type="PANTHER" id="PTHR22600:SF57">
    <property type="entry name" value="BETA-N-ACETYLHEXOSAMINIDASE"/>
    <property type="match status" value="1"/>
</dbReference>
<dbReference type="GO" id="GO:0005975">
    <property type="term" value="P:carbohydrate metabolic process"/>
    <property type="evidence" value="ECO:0007669"/>
    <property type="project" value="InterPro"/>
</dbReference>
<evidence type="ECO:0000256" key="4">
    <source>
        <dbReference type="ARBA" id="ARBA00022801"/>
    </source>
</evidence>
<dbReference type="InterPro" id="IPR025705">
    <property type="entry name" value="Beta_hexosaminidase_sua/sub"/>
</dbReference>
<dbReference type="AlphaFoldDB" id="A0AAP2E3Y8"/>
<evidence type="ECO:0000259" key="8">
    <source>
        <dbReference type="Pfam" id="PF02838"/>
    </source>
</evidence>
<dbReference type="Proteomes" id="UP001319080">
    <property type="component" value="Unassembled WGS sequence"/>
</dbReference>
<dbReference type="SUPFAM" id="SSF51445">
    <property type="entry name" value="(Trans)glycosidases"/>
    <property type="match status" value="1"/>
</dbReference>
<dbReference type="InterPro" id="IPR017853">
    <property type="entry name" value="GH"/>
</dbReference>
<dbReference type="InterPro" id="IPR015882">
    <property type="entry name" value="HEX_bac_N"/>
</dbReference>
<evidence type="ECO:0000313" key="10">
    <source>
        <dbReference type="Proteomes" id="UP001319080"/>
    </source>
</evidence>
<protein>
    <recommendedName>
        <fullName evidence="3">beta-N-acetylhexosaminidase</fullName>
        <ecNumber evidence="3">3.2.1.52</ecNumber>
    </recommendedName>
</protein>
<feature type="domain" description="Glycoside hydrolase family 20 catalytic" evidence="7">
    <location>
        <begin position="178"/>
        <end position="508"/>
    </location>
</feature>
<dbReference type="PANTHER" id="PTHR22600">
    <property type="entry name" value="BETA-HEXOSAMINIDASE"/>
    <property type="match status" value="1"/>
</dbReference>
<accession>A0AAP2E3Y8</accession>
<reference evidence="9 10" key="1">
    <citation type="submission" date="2021-05" db="EMBL/GenBank/DDBJ databases">
        <title>A Polyphasic approach of four new species of the genus Ohtaekwangia: Ohtaekwangia histidinii sp. nov., Ohtaekwangia cretensis sp. nov., Ohtaekwangia indiensis sp. nov., Ohtaekwangia reichenbachii sp. nov. from diverse environment.</title>
        <authorList>
            <person name="Octaviana S."/>
        </authorList>
    </citation>
    <scope>NUCLEOTIDE SEQUENCE [LARGE SCALE GENOMIC DNA]</scope>
    <source>
        <strain evidence="9 10">PWU5</strain>
    </source>
</reference>
<dbReference type="GO" id="GO:0004563">
    <property type="term" value="F:beta-N-acetylhexosaminidase activity"/>
    <property type="evidence" value="ECO:0007669"/>
    <property type="project" value="UniProtKB-EC"/>
</dbReference>
<dbReference type="EC" id="3.2.1.52" evidence="3"/>
<dbReference type="InterPro" id="IPR029018">
    <property type="entry name" value="Hex-like_dom2"/>
</dbReference>
<comment type="caution">
    <text evidence="9">The sequence shown here is derived from an EMBL/GenBank/DDBJ whole genome shotgun (WGS) entry which is preliminary data.</text>
</comment>
<dbReference type="Gene3D" id="3.20.20.80">
    <property type="entry name" value="Glycosidases"/>
    <property type="match status" value="1"/>
</dbReference>
<keyword evidence="5" id="KW-0326">Glycosidase</keyword>
<comment type="catalytic activity">
    <reaction evidence="1">
        <text>Hydrolysis of terminal non-reducing N-acetyl-D-hexosamine residues in N-acetyl-beta-D-hexosaminides.</text>
        <dbReference type="EC" id="3.2.1.52"/>
    </reaction>
</comment>
<dbReference type="EMBL" id="JAHESE010000030">
    <property type="protein sequence ID" value="MBT1711212.1"/>
    <property type="molecule type" value="Genomic_DNA"/>
</dbReference>
<dbReference type="InterPro" id="IPR015883">
    <property type="entry name" value="Glyco_hydro_20_cat"/>
</dbReference>
<evidence type="ECO:0000256" key="3">
    <source>
        <dbReference type="ARBA" id="ARBA00012663"/>
    </source>
</evidence>
<evidence type="ECO:0000256" key="5">
    <source>
        <dbReference type="ARBA" id="ARBA00023295"/>
    </source>
</evidence>
<feature type="active site" description="Proton donor" evidence="6">
    <location>
        <position position="363"/>
    </location>
</feature>
<evidence type="ECO:0000313" key="9">
    <source>
        <dbReference type="EMBL" id="MBT1711212.1"/>
    </source>
</evidence>